<dbReference type="GO" id="GO:0000156">
    <property type="term" value="F:phosphorelay response regulator activity"/>
    <property type="evidence" value="ECO:0007669"/>
    <property type="project" value="TreeGrafter"/>
</dbReference>
<dbReference type="AlphaFoldDB" id="A0A2S5CRZ9"/>
<evidence type="ECO:0000256" key="3">
    <source>
        <dbReference type="ARBA" id="ARBA00023015"/>
    </source>
</evidence>
<dbReference type="Pfam" id="PF00072">
    <property type="entry name" value="Response_reg"/>
    <property type="match status" value="1"/>
</dbReference>
<name>A0A2S5CRZ9_9GAMM</name>
<dbReference type="GO" id="GO:0032993">
    <property type="term" value="C:protein-DNA complex"/>
    <property type="evidence" value="ECO:0007669"/>
    <property type="project" value="TreeGrafter"/>
</dbReference>
<evidence type="ECO:0000256" key="7">
    <source>
        <dbReference type="PROSITE-ProRule" id="PRU01091"/>
    </source>
</evidence>
<dbReference type="SMART" id="SM00862">
    <property type="entry name" value="Trans_reg_C"/>
    <property type="match status" value="1"/>
</dbReference>
<dbReference type="Proteomes" id="UP000237423">
    <property type="component" value="Unassembled WGS sequence"/>
</dbReference>
<evidence type="ECO:0000256" key="4">
    <source>
        <dbReference type="ARBA" id="ARBA00023125"/>
    </source>
</evidence>
<sequence length="224" mass="25447">MRILVVEDEVILCEQIQHFFAERGFAVDTAHTGADGFYMGKEFPIDAAVVDIGLPDFSGIELIKRLRKNKVTIPILILTARSRWQEKVEGLEAGADDYLVKPFHYEEMLARINALIRRSAGQAHPVLTHDNIELDTVAQEVSVAGVKLELTAYEYKVLEYLMFRKGELISKSVLTAHIYDEDFDRDSNVIEVFIGRLRKKLDPDGSRKPIETLRGRGYRIPLTS</sequence>
<dbReference type="GO" id="GO:0005829">
    <property type="term" value="C:cytosol"/>
    <property type="evidence" value="ECO:0007669"/>
    <property type="project" value="TreeGrafter"/>
</dbReference>
<dbReference type="CDD" id="cd00383">
    <property type="entry name" value="trans_reg_C"/>
    <property type="match status" value="1"/>
</dbReference>
<reference evidence="10 11" key="1">
    <citation type="submission" date="2017-11" db="EMBL/GenBank/DDBJ databases">
        <title>Draft Genome Sequence of Methylobacter psychrotolerans Sph1T, an Obligate Methanotroph from Low-Temperature Environments.</title>
        <authorList>
            <person name="Oshkin I.Y."/>
            <person name="Miroshnikov K."/>
            <person name="Belova S.E."/>
            <person name="Korzhenkov A."/>
            <person name="Toshchakov S.V."/>
            <person name="Dedysh S.N."/>
        </authorList>
    </citation>
    <scope>NUCLEOTIDE SEQUENCE [LARGE SCALE GENOMIC DNA]</scope>
    <source>
        <strain evidence="10 11">Sph1</strain>
    </source>
</reference>
<dbReference type="GO" id="GO:0000976">
    <property type="term" value="F:transcription cis-regulatory region binding"/>
    <property type="evidence" value="ECO:0007669"/>
    <property type="project" value="TreeGrafter"/>
</dbReference>
<dbReference type="InterPro" id="IPR036388">
    <property type="entry name" value="WH-like_DNA-bd_sf"/>
</dbReference>
<keyword evidence="4 7" id="KW-0238">DNA-binding</keyword>
<dbReference type="SUPFAM" id="SSF52172">
    <property type="entry name" value="CheY-like"/>
    <property type="match status" value="1"/>
</dbReference>
<dbReference type="SMART" id="SM00448">
    <property type="entry name" value="REC"/>
    <property type="match status" value="1"/>
</dbReference>
<evidence type="ECO:0000256" key="2">
    <source>
        <dbReference type="ARBA" id="ARBA00023012"/>
    </source>
</evidence>
<dbReference type="CDD" id="cd19934">
    <property type="entry name" value="REC_OmpR_EcPhoP-like"/>
    <property type="match status" value="1"/>
</dbReference>
<comment type="caution">
    <text evidence="10">The sequence shown here is derived from an EMBL/GenBank/DDBJ whole genome shotgun (WGS) entry which is preliminary data.</text>
</comment>
<dbReference type="FunFam" id="1.10.10.10:FF:000005">
    <property type="entry name" value="Two-component system response regulator"/>
    <property type="match status" value="1"/>
</dbReference>
<dbReference type="Gene3D" id="1.10.10.10">
    <property type="entry name" value="Winged helix-like DNA-binding domain superfamily/Winged helix DNA-binding domain"/>
    <property type="match status" value="1"/>
</dbReference>
<evidence type="ECO:0000313" key="11">
    <source>
        <dbReference type="Proteomes" id="UP000237423"/>
    </source>
</evidence>
<dbReference type="RefSeq" id="WP_103973259.1">
    <property type="nucleotide sequence ID" value="NZ_PGFZ01000001.1"/>
</dbReference>
<dbReference type="Pfam" id="PF00486">
    <property type="entry name" value="Trans_reg_C"/>
    <property type="match status" value="1"/>
</dbReference>
<keyword evidence="5" id="KW-0804">Transcription</keyword>
<feature type="domain" description="OmpR/PhoB-type" evidence="9">
    <location>
        <begin position="124"/>
        <end position="222"/>
    </location>
</feature>
<keyword evidence="1 6" id="KW-0597">Phosphoprotein</keyword>
<dbReference type="GO" id="GO:0006355">
    <property type="term" value="P:regulation of DNA-templated transcription"/>
    <property type="evidence" value="ECO:0007669"/>
    <property type="project" value="InterPro"/>
</dbReference>
<dbReference type="PROSITE" id="PS50110">
    <property type="entry name" value="RESPONSE_REGULATORY"/>
    <property type="match status" value="1"/>
</dbReference>
<organism evidence="10 11">
    <name type="scientific">Methylovulum psychrotolerans</name>
    <dbReference type="NCBI Taxonomy" id="1704499"/>
    <lineage>
        <taxon>Bacteria</taxon>
        <taxon>Pseudomonadati</taxon>
        <taxon>Pseudomonadota</taxon>
        <taxon>Gammaproteobacteria</taxon>
        <taxon>Methylococcales</taxon>
        <taxon>Methylococcaceae</taxon>
        <taxon>Methylovulum</taxon>
    </lineage>
</organism>
<feature type="modified residue" description="4-aspartylphosphate" evidence="6">
    <location>
        <position position="51"/>
    </location>
</feature>
<gene>
    <name evidence="10" type="ORF">AADEFJLK_00631</name>
</gene>
<dbReference type="InterPro" id="IPR039420">
    <property type="entry name" value="WalR-like"/>
</dbReference>
<dbReference type="SUPFAM" id="SSF46894">
    <property type="entry name" value="C-terminal effector domain of the bipartite response regulators"/>
    <property type="match status" value="1"/>
</dbReference>
<evidence type="ECO:0000256" key="5">
    <source>
        <dbReference type="ARBA" id="ARBA00023163"/>
    </source>
</evidence>
<accession>A0A2S5CRZ9</accession>
<dbReference type="PROSITE" id="PS51755">
    <property type="entry name" value="OMPR_PHOB"/>
    <property type="match status" value="1"/>
</dbReference>
<dbReference type="Gene3D" id="3.40.50.2300">
    <property type="match status" value="1"/>
</dbReference>
<feature type="DNA-binding region" description="OmpR/PhoB-type" evidence="7">
    <location>
        <begin position="124"/>
        <end position="222"/>
    </location>
</feature>
<keyword evidence="2" id="KW-0902">Two-component regulatory system</keyword>
<dbReference type="InterPro" id="IPR001867">
    <property type="entry name" value="OmpR/PhoB-type_DNA-bd"/>
</dbReference>
<proteinExistence type="predicted"/>
<keyword evidence="3" id="KW-0805">Transcription regulation</keyword>
<evidence type="ECO:0000256" key="6">
    <source>
        <dbReference type="PROSITE-ProRule" id="PRU00169"/>
    </source>
</evidence>
<dbReference type="PANTHER" id="PTHR48111:SF71">
    <property type="entry name" value="TRANSCRIPTIONAL REGULATORY PROTEIN PHOP"/>
    <property type="match status" value="1"/>
</dbReference>
<evidence type="ECO:0000256" key="1">
    <source>
        <dbReference type="ARBA" id="ARBA00022553"/>
    </source>
</evidence>
<evidence type="ECO:0000259" key="8">
    <source>
        <dbReference type="PROSITE" id="PS50110"/>
    </source>
</evidence>
<feature type="domain" description="Response regulatory" evidence="8">
    <location>
        <begin position="2"/>
        <end position="116"/>
    </location>
</feature>
<dbReference type="Gene3D" id="6.10.250.690">
    <property type="match status" value="1"/>
</dbReference>
<dbReference type="EMBL" id="PGFZ01000001">
    <property type="protein sequence ID" value="POZ53601.1"/>
    <property type="molecule type" value="Genomic_DNA"/>
</dbReference>
<dbReference type="InterPro" id="IPR016032">
    <property type="entry name" value="Sig_transdc_resp-reg_C-effctor"/>
</dbReference>
<protein>
    <submittedName>
        <fullName evidence="10">DNA-binding response regulator</fullName>
    </submittedName>
</protein>
<evidence type="ECO:0000259" key="9">
    <source>
        <dbReference type="PROSITE" id="PS51755"/>
    </source>
</evidence>
<dbReference type="PANTHER" id="PTHR48111">
    <property type="entry name" value="REGULATOR OF RPOS"/>
    <property type="match status" value="1"/>
</dbReference>
<dbReference type="InterPro" id="IPR001789">
    <property type="entry name" value="Sig_transdc_resp-reg_receiver"/>
</dbReference>
<dbReference type="InterPro" id="IPR011006">
    <property type="entry name" value="CheY-like_superfamily"/>
</dbReference>
<evidence type="ECO:0000313" key="10">
    <source>
        <dbReference type="EMBL" id="POZ53601.1"/>
    </source>
</evidence>